<organism evidence="2">
    <name type="scientific">Medicago truncatula</name>
    <name type="common">Barrel medic</name>
    <name type="synonym">Medicago tribuloides</name>
    <dbReference type="NCBI Taxonomy" id="3880"/>
    <lineage>
        <taxon>Eukaryota</taxon>
        <taxon>Viridiplantae</taxon>
        <taxon>Streptophyta</taxon>
        <taxon>Embryophyta</taxon>
        <taxon>Tracheophyta</taxon>
        <taxon>Spermatophyta</taxon>
        <taxon>Magnoliopsida</taxon>
        <taxon>eudicotyledons</taxon>
        <taxon>Gunneridae</taxon>
        <taxon>Pentapetalae</taxon>
        <taxon>rosids</taxon>
        <taxon>fabids</taxon>
        <taxon>Fabales</taxon>
        <taxon>Fabaceae</taxon>
        <taxon>Papilionoideae</taxon>
        <taxon>50 kb inversion clade</taxon>
        <taxon>NPAAA clade</taxon>
        <taxon>Hologalegina</taxon>
        <taxon>IRL clade</taxon>
        <taxon>Trifolieae</taxon>
        <taxon>Medicago</taxon>
    </lineage>
</organism>
<evidence type="ECO:0008006" key="3">
    <source>
        <dbReference type="Google" id="ProtNLM"/>
    </source>
</evidence>
<keyword evidence="1" id="KW-0812">Transmembrane</keyword>
<proteinExistence type="evidence at transcript level"/>
<accession>I3TA68</accession>
<keyword evidence="1" id="KW-0472">Membrane</keyword>
<keyword evidence="1" id="KW-1133">Transmembrane helix</keyword>
<feature type="transmembrane region" description="Helical" evidence="1">
    <location>
        <begin position="71"/>
        <end position="91"/>
    </location>
</feature>
<dbReference type="AlphaFoldDB" id="I3TA68"/>
<evidence type="ECO:0000256" key="1">
    <source>
        <dbReference type="SAM" id="Phobius"/>
    </source>
</evidence>
<evidence type="ECO:0000313" key="2">
    <source>
        <dbReference type="EMBL" id="AFK49410.1"/>
    </source>
</evidence>
<sequence>MKLECIDFLLHLSTMSSHFFPFRLITESSCSTYSPAHIKGYFFASGDSAKRPKGFKTASDAMCANNVDETLHKLLFCSLAALIASMVLFVATTSCMPAMQSPPVNHSICFPV</sequence>
<name>I3TA68_MEDTR</name>
<protein>
    <recommendedName>
        <fullName evidence="3">Transmembrane protein</fullName>
    </recommendedName>
</protein>
<dbReference type="EMBL" id="BT149616">
    <property type="protein sequence ID" value="AFK49410.1"/>
    <property type="molecule type" value="mRNA"/>
</dbReference>
<reference evidence="2" key="1">
    <citation type="submission" date="2012-05" db="EMBL/GenBank/DDBJ databases">
        <authorList>
            <person name="Krishnakumar V."/>
            <person name="Cheung F."/>
            <person name="Xiao Y."/>
            <person name="Chan A."/>
            <person name="Moskal W.A."/>
            <person name="Town C.D."/>
        </authorList>
    </citation>
    <scope>NUCLEOTIDE SEQUENCE</scope>
</reference>